<accession>A0A6I4T405</accession>
<dbReference type="Pfam" id="PF00239">
    <property type="entry name" value="Resolvase"/>
    <property type="match status" value="1"/>
</dbReference>
<dbReference type="PROSITE" id="PS51736">
    <property type="entry name" value="RECOMBINASES_3"/>
    <property type="match status" value="1"/>
</dbReference>
<feature type="domain" description="Recombinase" evidence="3">
    <location>
        <begin position="153"/>
        <end position="298"/>
    </location>
</feature>
<comment type="caution">
    <text evidence="4">The sequence shown here is derived from an EMBL/GenBank/DDBJ whole genome shotgun (WGS) entry which is preliminary data.</text>
</comment>
<dbReference type="InterPro" id="IPR036162">
    <property type="entry name" value="Resolvase-like_N_sf"/>
</dbReference>
<dbReference type="InterPro" id="IPR038109">
    <property type="entry name" value="DNA_bind_recomb_sf"/>
</dbReference>
<dbReference type="InterPro" id="IPR050639">
    <property type="entry name" value="SSR_resolvase"/>
</dbReference>
<dbReference type="AlphaFoldDB" id="A0A6I4T405"/>
<organism evidence="4 5">
    <name type="scientific">Altericroceibacterium endophyticum</name>
    <dbReference type="NCBI Taxonomy" id="1808508"/>
    <lineage>
        <taxon>Bacteria</taxon>
        <taxon>Pseudomonadati</taxon>
        <taxon>Pseudomonadota</taxon>
        <taxon>Alphaproteobacteria</taxon>
        <taxon>Sphingomonadales</taxon>
        <taxon>Erythrobacteraceae</taxon>
        <taxon>Altericroceibacterium</taxon>
    </lineage>
</organism>
<name>A0A6I4T405_9SPHN</name>
<dbReference type="Pfam" id="PF07508">
    <property type="entry name" value="Recombinase"/>
    <property type="match status" value="1"/>
</dbReference>
<protein>
    <submittedName>
        <fullName evidence="4">Recombinase</fullName>
    </submittedName>
</protein>
<evidence type="ECO:0000259" key="2">
    <source>
        <dbReference type="PROSITE" id="PS51736"/>
    </source>
</evidence>
<keyword evidence="1" id="KW-0175">Coiled coil</keyword>
<dbReference type="SMART" id="SM00857">
    <property type="entry name" value="Resolvase"/>
    <property type="match status" value="1"/>
</dbReference>
<sequence>MSKQPRCAIYARFSTDRQSETSAEDQVRDCRRYAEAQGWVVADVFTDLAISGANNRRPGMTAMLAAIAEGSIEIVLAEDQDRLARDQEDIAAIYKRVIFAGARIITLSAGELSELHIGLKGTMDALELKKMAEKIRRGQRGTVSRGRVPGGLCYGYEVVRKLDDKGELDRGLRRIVPEQAEVVRRICREYADGRSIKAICRDLNKEGIKSARGGEWRVSSISGNRARKIGILHNPIYIGKLVYNRVRMLRDPESRNRISRPNPESELETVDVPELRIIDEELWQRVQERRRIEAEVRPEHRRKPRHLLSGLIQCAECRGNYISYGSGRFGCTNHRGGGKCDNARTISYEELQRRVLAGLEDKLLSQEAVDLLVAEFHRARQKHQSDIDRRRKRTEKKLRELSGAIDRLVAAIADGGSEFAEVREALRQKKAERDQLQNEVAEQEALPAIALDPRIAETYRTRIRNLISGAERQEVTLSNSSGQIRQLINAVIIYPRSADKDIEVYGSLEAAVALATTGQARRELQPCLTMVAEEGLEPPTHGL</sequence>
<proteinExistence type="predicted"/>
<dbReference type="Gene3D" id="3.40.50.1390">
    <property type="entry name" value="Resolvase, N-terminal catalytic domain"/>
    <property type="match status" value="1"/>
</dbReference>
<dbReference type="Pfam" id="PF13408">
    <property type="entry name" value="Zn_ribbon_recom"/>
    <property type="match status" value="1"/>
</dbReference>
<dbReference type="PANTHER" id="PTHR30461:SF23">
    <property type="entry name" value="DNA RECOMBINASE-RELATED"/>
    <property type="match status" value="1"/>
</dbReference>
<dbReference type="SUPFAM" id="SSF53041">
    <property type="entry name" value="Resolvase-like"/>
    <property type="match status" value="1"/>
</dbReference>
<dbReference type="GO" id="GO:0000150">
    <property type="term" value="F:DNA strand exchange activity"/>
    <property type="evidence" value="ECO:0007669"/>
    <property type="project" value="InterPro"/>
</dbReference>
<evidence type="ECO:0000313" key="4">
    <source>
        <dbReference type="EMBL" id="MXO64881.1"/>
    </source>
</evidence>
<feature type="domain" description="Resolvase/invertase-type recombinase catalytic" evidence="2">
    <location>
        <begin position="6"/>
        <end position="146"/>
    </location>
</feature>
<feature type="coiled-coil region" evidence="1">
    <location>
        <begin position="391"/>
        <end position="446"/>
    </location>
</feature>
<evidence type="ECO:0000256" key="1">
    <source>
        <dbReference type="SAM" id="Coils"/>
    </source>
</evidence>
<dbReference type="CDD" id="cd00338">
    <property type="entry name" value="Ser_Recombinase"/>
    <property type="match status" value="1"/>
</dbReference>
<dbReference type="InterPro" id="IPR011109">
    <property type="entry name" value="DNA_bind_recombinase_dom"/>
</dbReference>
<dbReference type="EMBL" id="WTYT01000001">
    <property type="protein sequence ID" value="MXO64881.1"/>
    <property type="molecule type" value="Genomic_DNA"/>
</dbReference>
<dbReference type="InterPro" id="IPR006119">
    <property type="entry name" value="Resolv_N"/>
</dbReference>
<dbReference type="PROSITE" id="PS51737">
    <property type="entry name" value="RECOMBINASE_DNA_BIND"/>
    <property type="match status" value="1"/>
</dbReference>
<evidence type="ECO:0000313" key="5">
    <source>
        <dbReference type="Proteomes" id="UP000438476"/>
    </source>
</evidence>
<keyword evidence="5" id="KW-1185">Reference proteome</keyword>
<dbReference type="OrthoDB" id="7277848at2"/>
<evidence type="ECO:0000259" key="3">
    <source>
        <dbReference type="PROSITE" id="PS51737"/>
    </source>
</evidence>
<reference evidence="4 5" key="1">
    <citation type="submission" date="2019-12" db="EMBL/GenBank/DDBJ databases">
        <title>Genomic-based taxomic classification of the family Erythrobacteraceae.</title>
        <authorList>
            <person name="Xu L."/>
        </authorList>
    </citation>
    <scope>NUCLEOTIDE SEQUENCE [LARGE SCALE GENOMIC DNA]</scope>
    <source>
        <strain evidence="4 5">LMG 29518</strain>
    </source>
</reference>
<gene>
    <name evidence="4" type="ORF">GRI91_03830</name>
</gene>
<dbReference type="GO" id="GO:0003677">
    <property type="term" value="F:DNA binding"/>
    <property type="evidence" value="ECO:0007669"/>
    <property type="project" value="InterPro"/>
</dbReference>
<dbReference type="Gene3D" id="3.90.1750.20">
    <property type="entry name" value="Putative Large Serine Recombinase, Chain B, Domain 2"/>
    <property type="match status" value="1"/>
</dbReference>
<dbReference type="PANTHER" id="PTHR30461">
    <property type="entry name" value="DNA-INVERTASE FROM LAMBDOID PROPHAGE"/>
    <property type="match status" value="1"/>
</dbReference>
<dbReference type="InterPro" id="IPR025827">
    <property type="entry name" value="Zn_ribbon_recom_dom"/>
</dbReference>
<dbReference type="Proteomes" id="UP000438476">
    <property type="component" value="Unassembled WGS sequence"/>
</dbReference>